<accession>A0A4Q5J2H6</accession>
<evidence type="ECO:0000313" key="8">
    <source>
        <dbReference type="EMBL" id="RYU12742.1"/>
    </source>
</evidence>
<dbReference type="InterPro" id="IPR017039">
    <property type="entry name" value="Virul_fac_BrkB"/>
</dbReference>
<dbReference type="GO" id="GO:0005886">
    <property type="term" value="C:plasma membrane"/>
    <property type="evidence" value="ECO:0007669"/>
    <property type="project" value="UniProtKB-SubCell"/>
</dbReference>
<keyword evidence="4 7" id="KW-1133">Transmembrane helix</keyword>
<feature type="transmembrane region" description="Helical" evidence="7">
    <location>
        <begin position="152"/>
        <end position="176"/>
    </location>
</feature>
<keyword evidence="2" id="KW-1003">Cell membrane</keyword>
<sequence>MPTMKERATATVARVRERYSIVDHLVRMVRHYSTVNGNAQAGAVTYFGFLSFFPILALGFWAVGILAHVYPDLKADIAAEVENLLPGVIGRDEGEIPLKTFEDYGGRVGLIGLLGVLYSGLGWLSGMRSALEVMFVLPRREQPNFVFGKLRDLGTLGVIGLTLVVSVILTGLITGFSERILGWLGIDAAATLPNALLWLIGHALGVVASVVLLLAMFRLLAAPHLPRHAMITGATLGAVGFEVLKSLAGFLIGLTKGQASFQAFGVTLILVIWINYFSRLVMYAAAWSHTSPAAVEHRRKEATFSPGAALVGIAGEQPSSPVEAEPDSDGTASDHRAGDAGRASRTGLAVVGGLLALVGGLVATRRRPGR</sequence>
<keyword evidence="9" id="KW-1185">Reference proteome</keyword>
<proteinExistence type="predicted"/>
<feature type="transmembrane region" description="Helical" evidence="7">
    <location>
        <begin position="229"/>
        <end position="253"/>
    </location>
</feature>
<feature type="transmembrane region" description="Helical" evidence="7">
    <location>
        <begin position="259"/>
        <end position="277"/>
    </location>
</feature>
<dbReference type="RefSeq" id="WP_129986561.1">
    <property type="nucleotide sequence ID" value="NZ_SDPU01000020.1"/>
</dbReference>
<feature type="region of interest" description="Disordered" evidence="6">
    <location>
        <begin position="315"/>
        <end position="341"/>
    </location>
</feature>
<dbReference type="EMBL" id="SDPU01000020">
    <property type="protein sequence ID" value="RYU12742.1"/>
    <property type="molecule type" value="Genomic_DNA"/>
</dbReference>
<keyword evidence="3 7" id="KW-0812">Transmembrane</keyword>
<evidence type="ECO:0000256" key="7">
    <source>
        <dbReference type="SAM" id="Phobius"/>
    </source>
</evidence>
<keyword evidence="5 7" id="KW-0472">Membrane</keyword>
<protein>
    <submittedName>
        <fullName evidence="8">YihY/virulence factor BrkB family protein</fullName>
    </submittedName>
</protein>
<feature type="transmembrane region" description="Helical" evidence="7">
    <location>
        <begin position="108"/>
        <end position="131"/>
    </location>
</feature>
<evidence type="ECO:0000256" key="4">
    <source>
        <dbReference type="ARBA" id="ARBA00022989"/>
    </source>
</evidence>
<gene>
    <name evidence="8" type="ORF">ETU37_07130</name>
</gene>
<organism evidence="8 9">
    <name type="scientific">Nocardioides iriomotensis</name>
    <dbReference type="NCBI Taxonomy" id="715784"/>
    <lineage>
        <taxon>Bacteria</taxon>
        <taxon>Bacillati</taxon>
        <taxon>Actinomycetota</taxon>
        <taxon>Actinomycetes</taxon>
        <taxon>Propionibacteriales</taxon>
        <taxon>Nocardioidaceae</taxon>
        <taxon>Nocardioides</taxon>
    </lineage>
</organism>
<evidence type="ECO:0000256" key="6">
    <source>
        <dbReference type="SAM" id="MobiDB-lite"/>
    </source>
</evidence>
<feature type="transmembrane region" description="Helical" evidence="7">
    <location>
        <begin position="46"/>
        <end position="70"/>
    </location>
</feature>
<feature type="transmembrane region" description="Helical" evidence="7">
    <location>
        <begin position="346"/>
        <end position="364"/>
    </location>
</feature>
<dbReference type="OrthoDB" id="4127374at2"/>
<dbReference type="PANTHER" id="PTHR30213:SF1">
    <property type="entry name" value="INNER MEMBRANE PROTEIN YHJD"/>
    <property type="match status" value="1"/>
</dbReference>
<feature type="transmembrane region" description="Helical" evidence="7">
    <location>
        <begin position="196"/>
        <end position="217"/>
    </location>
</feature>
<dbReference type="AlphaFoldDB" id="A0A4Q5J2H6"/>
<comment type="subcellular location">
    <subcellularLocation>
        <location evidence="1">Cell membrane</location>
        <topology evidence="1">Multi-pass membrane protein</topology>
    </subcellularLocation>
</comment>
<evidence type="ECO:0000256" key="1">
    <source>
        <dbReference type="ARBA" id="ARBA00004651"/>
    </source>
</evidence>
<evidence type="ECO:0000256" key="2">
    <source>
        <dbReference type="ARBA" id="ARBA00022475"/>
    </source>
</evidence>
<evidence type="ECO:0000313" key="9">
    <source>
        <dbReference type="Proteomes" id="UP000291189"/>
    </source>
</evidence>
<evidence type="ECO:0000256" key="5">
    <source>
        <dbReference type="ARBA" id="ARBA00023136"/>
    </source>
</evidence>
<name>A0A4Q5J2H6_9ACTN</name>
<dbReference type="Pfam" id="PF03631">
    <property type="entry name" value="Virul_fac_BrkB"/>
    <property type="match status" value="1"/>
</dbReference>
<dbReference type="PANTHER" id="PTHR30213">
    <property type="entry name" value="INNER MEMBRANE PROTEIN YHJD"/>
    <property type="match status" value="1"/>
</dbReference>
<dbReference type="Proteomes" id="UP000291189">
    <property type="component" value="Unassembled WGS sequence"/>
</dbReference>
<evidence type="ECO:0000256" key="3">
    <source>
        <dbReference type="ARBA" id="ARBA00022692"/>
    </source>
</evidence>
<reference evidence="8 9" key="1">
    <citation type="submission" date="2019-01" db="EMBL/GenBank/DDBJ databases">
        <title>Nocardioides guangzhouensis sp. nov., an actinobacterium isolated from soil.</title>
        <authorList>
            <person name="Fu Y."/>
            <person name="Cai Y."/>
            <person name="Lin Z."/>
            <person name="Chen P."/>
        </authorList>
    </citation>
    <scope>NUCLEOTIDE SEQUENCE [LARGE SCALE GENOMIC DNA]</scope>
    <source>
        <strain evidence="8 9">NBRC 105384</strain>
    </source>
</reference>
<comment type="caution">
    <text evidence="8">The sequence shown here is derived from an EMBL/GenBank/DDBJ whole genome shotgun (WGS) entry which is preliminary data.</text>
</comment>